<dbReference type="AlphaFoldDB" id="A0A8D9RZV7"/>
<name>A0A8D9RZV7_LIMRT</name>
<dbReference type="GO" id="GO:0016757">
    <property type="term" value="F:glycosyltransferase activity"/>
    <property type="evidence" value="ECO:0007669"/>
    <property type="project" value="UniProtKB-KW"/>
</dbReference>
<dbReference type="Pfam" id="PF00534">
    <property type="entry name" value="Glycos_transf_1"/>
    <property type="match status" value="1"/>
</dbReference>
<sequence length="412" mass="47707">MENIILSNKRKLAIITPGFKPVPAIEGGAIEQLITDMLNGNESVYAYDIDLYTIYDHKLEEESFSHTNIIYVKRRWYDVFIRGINYIKRRIFKKSKHKFEYLSYIMSRAFKTNYYDIVLVENNMDTYISLLKKVKNEKLFFHLHNDFDCDDPAKTLSKTKKIINSANGILVVSNYLKEKLESHNADNVTVVHNFVKSQEFNEAITNRENEIKEKYHLKNDDIIVLYVGRLEKEKGVDKLLEALLLLKNSKVKCLIVGDFLNKTKYGKYWDNIRKMLIKLQGRVFLTGYVPNSDLVNFYAISNFTVIPSQWEEAFGLVALEAMKMKKAVIASDSGGLLEVLSPQGSINIKRDDNFVSNLASAINRLSENKKLCLQMGEANYKRSRIFPQSDKEYLYMIVRAIEYGSKSINNQN</sequence>
<protein>
    <submittedName>
        <fullName evidence="4">Glycosyltransferase, group 1 family protein</fullName>
        <ecNumber evidence="4">2.4.-.-</ecNumber>
    </submittedName>
</protein>
<evidence type="ECO:0000313" key="5">
    <source>
        <dbReference type="Proteomes" id="UP000003419"/>
    </source>
</evidence>
<dbReference type="Proteomes" id="UP000003419">
    <property type="component" value="Unassembled WGS sequence"/>
</dbReference>
<dbReference type="EMBL" id="ACHG01000072">
    <property type="protein sequence ID" value="EEI65971.1"/>
    <property type="molecule type" value="Genomic_DNA"/>
</dbReference>
<comment type="caution">
    <text evidence="4">The sequence shown here is derived from an EMBL/GenBank/DDBJ whole genome shotgun (WGS) entry which is preliminary data.</text>
</comment>
<dbReference type="Gene3D" id="3.40.50.2000">
    <property type="entry name" value="Glycogen Phosphorylase B"/>
    <property type="match status" value="2"/>
</dbReference>
<dbReference type="SUPFAM" id="SSF53756">
    <property type="entry name" value="UDP-Glycosyltransferase/glycogen phosphorylase"/>
    <property type="match status" value="1"/>
</dbReference>
<dbReference type="Pfam" id="PF13439">
    <property type="entry name" value="Glyco_transf_4"/>
    <property type="match status" value="1"/>
</dbReference>
<dbReference type="InterPro" id="IPR028098">
    <property type="entry name" value="Glyco_trans_4-like_N"/>
</dbReference>
<proteinExistence type="predicted"/>
<dbReference type="InterPro" id="IPR001296">
    <property type="entry name" value="Glyco_trans_1"/>
</dbReference>
<feature type="domain" description="Glycosyltransferase subfamily 4-like N-terminal" evidence="3">
    <location>
        <begin position="84"/>
        <end position="196"/>
    </location>
</feature>
<evidence type="ECO:0000259" key="3">
    <source>
        <dbReference type="Pfam" id="PF13439"/>
    </source>
</evidence>
<gene>
    <name evidence="4" type="primary">rfaG</name>
    <name evidence="4" type="ORF">HMPREF0534_0715</name>
</gene>
<feature type="domain" description="Glycosyl transferase family 1" evidence="2">
    <location>
        <begin position="209"/>
        <end position="382"/>
    </location>
</feature>
<organism evidence="4 5">
    <name type="scientific">Limosilactobacillus reuteri CF48-3A</name>
    <dbReference type="NCBI Taxonomy" id="525341"/>
    <lineage>
        <taxon>Bacteria</taxon>
        <taxon>Bacillati</taxon>
        <taxon>Bacillota</taxon>
        <taxon>Bacilli</taxon>
        <taxon>Lactobacillales</taxon>
        <taxon>Lactobacillaceae</taxon>
        <taxon>Limosilactobacillus</taxon>
    </lineage>
</organism>
<dbReference type="CDD" id="cd03801">
    <property type="entry name" value="GT4_PimA-like"/>
    <property type="match status" value="1"/>
</dbReference>
<evidence type="ECO:0000259" key="2">
    <source>
        <dbReference type="Pfam" id="PF00534"/>
    </source>
</evidence>
<accession>A0A8D9RZV7</accession>
<keyword evidence="1 4" id="KW-0808">Transferase</keyword>
<dbReference type="EC" id="2.4.-.-" evidence="4"/>
<dbReference type="PANTHER" id="PTHR46401">
    <property type="entry name" value="GLYCOSYLTRANSFERASE WBBK-RELATED"/>
    <property type="match status" value="1"/>
</dbReference>
<evidence type="ECO:0000313" key="4">
    <source>
        <dbReference type="EMBL" id="EEI65971.1"/>
    </source>
</evidence>
<dbReference type="PANTHER" id="PTHR46401:SF2">
    <property type="entry name" value="GLYCOSYLTRANSFERASE WBBK-RELATED"/>
    <property type="match status" value="1"/>
</dbReference>
<keyword evidence="4" id="KW-0328">Glycosyltransferase</keyword>
<reference evidence="4 5" key="1">
    <citation type="submission" date="2009-01" db="EMBL/GenBank/DDBJ databases">
        <authorList>
            <person name="Qin X."/>
            <person name="Bachman B."/>
            <person name="Battles P."/>
            <person name="Bell A."/>
            <person name="Bess C."/>
            <person name="Bickham C."/>
            <person name="Chaboub L."/>
            <person name="Chen D."/>
            <person name="Coyle M."/>
            <person name="Deiros D.R."/>
            <person name="Dinh H."/>
            <person name="Forbes L."/>
            <person name="Fowler G."/>
            <person name="Francisco L."/>
            <person name="Fu Q."/>
            <person name="Gubbala S."/>
            <person name="Hale W."/>
            <person name="Han Y."/>
            <person name="Hemphill L."/>
            <person name="Highlander S.K."/>
            <person name="Hirani K."/>
            <person name="Hogues M."/>
            <person name="Jackson L."/>
            <person name="Jakkamsetti A."/>
            <person name="Javaid M."/>
            <person name="Jiang H."/>
            <person name="Korchina V."/>
            <person name="Kovar C."/>
            <person name="Lara F."/>
            <person name="Lee S."/>
            <person name="Mata R."/>
            <person name="Mathew T."/>
            <person name="Moen C."/>
            <person name="Morales K."/>
            <person name="Munidasa M."/>
            <person name="Nazareth L."/>
            <person name="Ngo R."/>
            <person name="Nguyen L."/>
            <person name="Okwuonu G."/>
            <person name="Ongeri F."/>
            <person name="Patil S."/>
            <person name="Petrosino J."/>
            <person name="Pham C."/>
            <person name="Pham P."/>
            <person name="Pu L.-L."/>
            <person name="Puazo M."/>
            <person name="Raj R."/>
            <person name="Reid J."/>
            <person name="Rouhana J."/>
            <person name="Saada N."/>
            <person name="Shang Y."/>
            <person name="Simmons D."/>
            <person name="Thornton R."/>
            <person name="Warren J."/>
            <person name="Weissenberger G."/>
            <person name="Zhang J."/>
            <person name="Zhang L."/>
            <person name="Zhou C."/>
            <person name="Zhu D."/>
            <person name="Muzny D."/>
            <person name="Worley K."/>
            <person name="Gibbs R."/>
        </authorList>
    </citation>
    <scope>NUCLEOTIDE SEQUENCE [LARGE SCALE GENOMIC DNA]</scope>
    <source>
        <strain evidence="4 5">CF48-3A</strain>
    </source>
</reference>
<evidence type="ECO:0000256" key="1">
    <source>
        <dbReference type="ARBA" id="ARBA00022679"/>
    </source>
</evidence>